<keyword evidence="3" id="KW-0326">Glycosidase</keyword>
<dbReference type="SMART" id="SM00641">
    <property type="entry name" value="Glyco_25"/>
    <property type="match status" value="1"/>
</dbReference>
<comment type="similarity">
    <text evidence="1">Belongs to the glycosyl hydrolase 25 family.</text>
</comment>
<dbReference type="PROSITE" id="PS51904">
    <property type="entry name" value="GLYCOSYL_HYDROL_F25_2"/>
    <property type="match status" value="1"/>
</dbReference>
<dbReference type="SUPFAM" id="SSF51445">
    <property type="entry name" value="(Trans)glycosidases"/>
    <property type="match status" value="1"/>
</dbReference>
<dbReference type="GO" id="GO:0016998">
    <property type="term" value="P:cell wall macromolecule catabolic process"/>
    <property type="evidence" value="ECO:0007669"/>
    <property type="project" value="InterPro"/>
</dbReference>
<proteinExistence type="inferred from homology"/>
<dbReference type="Gene3D" id="3.20.20.80">
    <property type="entry name" value="Glycosidases"/>
    <property type="match status" value="1"/>
</dbReference>
<dbReference type="Pfam" id="PF01183">
    <property type="entry name" value="Glyco_hydro_25"/>
    <property type="match status" value="1"/>
</dbReference>
<dbReference type="GO" id="GO:0003796">
    <property type="term" value="F:lysozyme activity"/>
    <property type="evidence" value="ECO:0007669"/>
    <property type="project" value="InterPro"/>
</dbReference>
<organism evidence="5 6">
    <name type="scientific">Lacticaseibacillus paracasei NRIC 0644</name>
    <dbReference type="NCBI Taxonomy" id="1435038"/>
    <lineage>
        <taxon>Bacteria</taxon>
        <taxon>Bacillati</taxon>
        <taxon>Bacillota</taxon>
        <taxon>Bacilli</taxon>
        <taxon>Lactobacillales</taxon>
        <taxon>Lactobacillaceae</taxon>
        <taxon>Lacticaseibacillus</taxon>
    </lineage>
</organism>
<dbReference type="GO" id="GO:0009253">
    <property type="term" value="P:peptidoglycan catabolic process"/>
    <property type="evidence" value="ECO:0007669"/>
    <property type="project" value="InterPro"/>
</dbReference>
<reference evidence="6" key="1">
    <citation type="submission" date="2014-05" db="EMBL/GenBank/DDBJ databases">
        <title>Whole genome sequencing of Lactobacillus casei NRIC0644.</title>
        <authorList>
            <person name="Atarashi H."/>
            <person name="Yoshida Y."/>
            <person name="Fujimura S."/>
            <person name="Tanaka N."/>
            <person name="Shiwa Y."/>
            <person name="Yoshikawa H."/>
            <person name="Okada S."/>
            <person name="Nakagawa J."/>
        </authorList>
    </citation>
    <scope>NUCLEOTIDE SEQUENCE [LARGE SCALE GENOMIC DNA]</scope>
    <source>
        <strain evidence="6">NRIC0644</strain>
    </source>
</reference>
<dbReference type="GO" id="GO:0016052">
    <property type="term" value="P:carbohydrate catabolic process"/>
    <property type="evidence" value="ECO:0007669"/>
    <property type="project" value="TreeGrafter"/>
</dbReference>
<feature type="domain" description="SH3b" evidence="4">
    <location>
        <begin position="236"/>
        <end position="304"/>
    </location>
</feature>
<evidence type="ECO:0000313" key="6">
    <source>
        <dbReference type="Proteomes" id="UP000032552"/>
    </source>
</evidence>
<gene>
    <name evidence="5" type="ORF">LC0644_1075</name>
</gene>
<comment type="caution">
    <text evidence="5">The sequence shown here is derived from an EMBL/GenBank/DDBJ whole genome shotgun (WGS) entry which is preliminary data.</text>
</comment>
<evidence type="ECO:0000256" key="3">
    <source>
        <dbReference type="ARBA" id="ARBA00023295"/>
    </source>
</evidence>
<dbReference type="AlphaFoldDB" id="A0A0C9PNG2"/>
<dbReference type="InterPro" id="IPR003646">
    <property type="entry name" value="SH3-like_bac-type"/>
</dbReference>
<dbReference type="PANTHER" id="PTHR34135:SF2">
    <property type="entry name" value="LYSOZYME"/>
    <property type="match status" value="1"/>
</dbReference>
<dbReference type="InterPro" id="IPR002053">
    <property type="entry name" value="Glyco_hydro_25"/>
</dbReference>
<sequence>MAKYQELVLDVASYQPDTLSFFQAAVAAGVKAVIVKLTEGSNPGSAYINPKAANQIKNARAAGLLVHAYHYAKFNGNGDAKAEADWFTSNAKKLGIAPESVMALDIEDGTNAWAATSDANAFIQRVKDNGYPNTDVYSMASWFWAGRLVPSQLIAKNLWVANYGVDSPGLDNVGLWQYTSAFVLAGVKVDMSYDFNGFYTQARHNVVPDHHAMPSPDPAVVTGNSWKDDLGVTWYGETGKATLTSAVNLRWGATTSSSVIATMPAGSVIQYDAKASAGGYIWLRQPRSNGYGYLAAGKANGKGVNIDPYATFE</sequence>
<name>A0A0C9PNG2_LACPA</name>
<dbReference type="InterPro" id="IPR017853">
    <property type="entry name" value="GH"/>
</dbReference>
<accession>A0A0C9PNG2</accession>
<evidence type="ECO:0000256" key="1">
    <source>
        <dbReference type="ARBA" id="ARBA00010646"/>
    </source>
</evidence>
<dbReference type="InterPro" id="IPR018077">
    <property type="entry name" value="Glyco_hydro_fam25_subgr"/>
</dbReference>
<dbReference type="EMBL" id="BAYM01000080">
    <property type="protein sequence ID" value="GAN36486.1"/>
    <property type="molecule type" value="Genomic_DNA"/>
</dbReference>
<protein>
    <recommendedName>
        <fullName evidence="4">SH3b domain-containing protein</fullName>
    </recommendedName>
</protein>
<evidence type="ECO:0000313" key="5">
    <source>
        <dbReference type="EMBL" id="GAN36486.1"/>
    </source>
</evidence>
<dbReference type="SMART" id="SM00287">
    <property type="entry name" value="SH3b"/>
    <property type="match status" value="1"/>
</dbReference>
<dbReference type="Gene3D" id="2.30.30.40">
    <property type="entry name" value="SH3 Domains"/>
    <property type="match status" value="1"/>
</dbReference>
<dbReference type="Proteomes" id="UP000032552">
    <property type="component" value="Unassembled WGS sequence"/>
</dbReference>
<dbReference type="PANTHER" id="PTHR34135">
    <property type="entry name" value="LYSOZYME"/>
    <property type="match status" value="1"/>
</dbReference>
<evidence type="ECO:0000256" key="2">
    <source>
        <dbReference type="ARBA" id="ARBA00022801"/>
    </source>
</evidence>
<evidence type="ECO:0000259" key="4">
    <source>
        <dbReference type="SMART" id="SM00287"/>
    </source>
</evidence>
<keyword evidence="2" id="KW-0378">Hydrolase</keyword>
<dbReference type="RefSeq" id="WP_045624839.1">
    <property type="nucleotide sequence ID" value="NZ_BAYM01000080.1"/>
</dbReference>